<name>A0ABD3HAI4_9MARC</name>
<evidence type="ECO:0000313" key="3">
    <source>
        <dbReference type="Proteomes" id="UP001633002"/>
    </source>
</evidence>
<comment type="caution">
    <text evidence="2">The sequence shown here is derived from an EMBL/GenBank/DDBJ whole genome shotgun (WGS) entry which is preliminary data.</text>
</comment>
<accession>A0ABD3HAI4</accession>
<feature type="compositionally biased region" description="Polar residues" evidence="1">
    <location>
        <begin position="37"/>
        <end position="52"/>
    </location>
</feature>
<evidence type="ECO:0000256" key="1">
    <source>
        <dbReference type="SAM" id="MobiDB-lite"/>
    </source>
</evidence>
<feature type="compositionally biased region" description="Basic and acidic residues" evidence="1">
    <location>
        <begin position="213"/>
        <end position="231"/>
    </location>
</feature>
<dbReference type="AlphaFoldDB" id="A0ABD3HAI4"/>
<dbReference type="Proteomes" id="UP001633002">
    <property type="component" value="Unassembled WGS sequence"/>
</dbReference>
<feature type="region of interest" description="Disordered" evidence="1">
    <location>
        <begin position="192"/>
        <end position="231"/>
    </location>
</feature>
<protein>
    <submittedName>
        <fullName evidence="2">Uncharacterized protein</fullName>
    </submittedName>
</protein>
<feature type="region of interest" description="Disordered" evidence="1">
    <location>
        <begin position="1"/>
        <end position="122"/>
    </location>
</feature>
<keyword evidence="3" id="KW-1185">Reference proteome</keyword>
<organism evidence="2 3">
    <name type="scientific">Riccia sorocarpa</name>
    <dbReference type="NCBI Taxonomy" id="122646"/>
    <lineage>
        <taxon>Eukaryota</taxon>
        <taxon>Viridiplantae</taxon>
        <taxon>Streptophyta</taxon>
        <taxon>Embryophyta</taxon>
        <taxon>Marchantiophyta</taxon>
        <taxon>Marchantiopsida</taxon>
        <taxon>Marchantiidae</taxon>
        <taxon>Marchantiales</taxon>
        <taxon>Ricciaceae</taxon>
        <taxon>Riccia</taxon>
    </lineage>
</organism>
<evidence type="ECO:0000313" key="2">
    <source>
        <dbReference type="EMBL" id="KAL3687385.1"/>
    </source>
</evidence>
<feature type="compositionally biased region" description="Low complexity" evidence="1">
    <location>
        <begin position="1"/>
        <end position="13"/>
    </location>
</feature>
<sequence length="252" mass="27644">MRQSQGGRQQYSSLGDGKYNTEGSNSSTIGDARSNRNEGGSSSKSDPRTSGTPLPLNIDPLAAAAKEDGSSQKGISPHQHNWGKKFDNPSFALGENEEEGVPRGALHQPPWTLSNQSQAAKGAVQPGAILNVSKQGETITRGSMDFHTTASALNRMATRPIQAVHTKALVRHHLQTPKLDYEEDEMEDVIHGEDEENHSVRLGSESEQDLDDSPTKEEEARIAKEQEDAHRFLEEYDTRALEERTEKLFQGG</sequence>
<dbReference type="EMBL" id="JBJQOH010000004">
    <property type="protein sequence ID" value="KAL3687385.1"/>
    <property type="molecule type" value="Genomic_DNA"/>
</dbReference>
<reference evidence="2 3" key="1">
    <citation type="submission" date="2024-09" db="EMBL/GenBank/DDBJ databases">
        <title>Chromosome-scale assembly of Riccia sorocarpa.</title>
        <authorList>
            <person name="Paukszto L."/>
        </authorList>
    </citation>
    <scope>NUCLEOTIDE SEQUENCE [LARGE SCALE GENOMIC DNA]</scope>
    <source>
        <strain evidence="2">LP-2024</strain>
        <tissue evidence="2">Aerial parts of the thallus</tissue>
    </source>
</reference>
<proteinExistence type="predicted"/>
<gene>
    <name evidence="2" type="ORF">R1sor_013694</name>
</gene>